<reference evidence="1 2" key="1">
    <citation type="submission" date="2021-06" db="EMBL/GenBank/DDBJ databases">
        <authorList>
            <person name="Palmer J.M."/>
        </authorList>
    </citation>
    <scope>NUCLEOTIDE SEQUENCE [LARGE SCALE GENOMIC DNA]</scope>
    <source>
        <strain evidence="1 2">GA_2019</strain>
        <tissue evidence="1">Muscle</tissue>
    </source>
</reference>
<organism evidence="1 2">
    <name type="scientific">Goodea atripinnis</name>
    <dbReference type="NCBI Taxonomy" id="208336"/>
    <lineage>
        <taxon>Eukaryota</taxon>
        <taxon>Metazoa</taxon>
        <taxon>Chordata</taxon>
        <taxon>Craniata</taxon>
        <taxon>Vertebrata</taxon>
        <taxon>Euteleostomi</taxon>
        <taxon>Actinopterygii</taxon>
        <taxon>Neopterygii</taxon>
        <taxon>Teleostei</taxon>
        <taxon>Neoteleostei</taxon>
        <taxon>Acanthomorphata</taxon>
        <taxon>Ovalentaria</taxon>
        <taxon>Atherinomorphae</taxon>
        <taxon>Cyprinodontiformes</taxon>
        <taxon>Goodeidae</taxon>
        <taxon>Goodea</taxon>
    </lineage>
</organism>
<accession>A0ABV0MWB6</accession>
<name>A0ABV0MWB6_9TELE</name>
<proteinExistence type="predicted"/>
<evidence type="ECO:0000313" key="2">
    <source>
        <dbReference type="Proteomes" id="UP001476798"/>
    </source>
</evidence>
<comment type="caution">
    <text evidence="1">The sequence shown here is derived from an EMBL/GenBank/DDBJ whole genome shotgun (WGS) entry which is preliminary data.</text>
</comment>
<dbReference type="Proteomes" id="UP001476798">
    <property type="component" value="Unassembled WGS sequence"/>
</dbReference>
<sequence>CFPFSPRGHNKISCSNICHCHVLHRMSIEKQILSYTHCISTSSLPIKSDVNQWNVQS</sequence>
<gene>
    <name evidence="1" type="ORF">GOODEAATRI_030022</name>
</gene>
<evidence type="ECO:0000313" key="1">
    <source>
        <dbReference type="EMBL" id="MEQ2163428.1"/>
    </source>
</evidence>
<keyword evidence="2" id="KW-1185">Reference proteome</keyword>
<protein>
    <submittedName>
        <fullName evidence="1">Uncharacterized protein</fullName>
    </submittedName>
</protein>
<dbReference type="EMBL" id="JAHRIO010014612">
    <property type="protein sequence ID" value="MEQ2163428.1"/>
    <property type="molecule type" value="Genomic_DNA"/>
</dbReference>
<feature type="non-terminal residue" evidence="1">
    <location>
        <position position="1"/>
    </location>
</feature>